<gene>
    <name evidence="3" type="ORF">GN277_17795</name>
</gene>
<dbReference type="NCBIfam" id="TIGR01760">
    <property type="entry name" value="tape_meas_TP901"/>
    <property type="match status" value="1"/>
</dbReference>
<keyword evidence="4" id="KW-1185">Reference proteome</keyword>
<proteinExistence type="predicted"/>
<evidence type="ECO:0000259" key="2">
    <source>
        <dbReference type="Pfam" id="PF10145"/>
    </source>
</evidence>
<accession>A0A7X3SK29</accession>
<dbReference type="Pfam" id="PF10145">
    <property type="entry name" value="PhageMin_Tail"/>
    <property type="match status" value="1"/>
</dbReference>
<name>A0A7X3SK29_9FIRM</name>
<comment type="caution">
    <text evidence="3">The sequence shown here is derived from an EMBL/GenBank/DDBJ whole genome shotgun (WGS) entry which is preliminary data.</text>
</comment>
<evidence type="ECO:0000256" key="1">
    <source>
        <dbReference type="SAM" id="Coils"/>
    </source>
</evidence>
<protein>
    <submittedName>
        <fullName evidence="3">Phage tail tape measure protein</fullName>
    </submittedName>
</protein>
<organism evidence="3 4">
    <name type="scientific">Sporofaciens musculi</name>
    <dbReference type="NCBI Taxonomy" id="2681861"/>
    <lineage>
        <taxon>Bacteria</taxon>
        <taxon>Bacillati</taxon>
        <taxon>Bacillota</taxon>
        <taxon>Clostridia</taxon>
        <taxon>Lachnospirales</taxon>
        <taxon>Lachnospiraceae</taxon>
        <taxon>Sporofaciens</taxon>
    </lineage>
</organism>
<reference evidence="3 4" key="1">
    <citation type="submission" date="2019-12" db="EMBL/GenBank/DDBJ databases">
        <title>Sporaefaciens musculi gen. nov., sp. nov., a novel bacterium isolated from the caecum of an obese mouse.</title>
        <authorList>
            <person name="Rasmussen T.S."/>
            <person name="Streidl T."/>
            <person name="Hitch T.C.A."/>
            <person name="Wortmann E."/>
            <person name="Deptula P."/>
            <person name="Hansen M."/>
            <person name="Nielsen D.S."/>
            <person name="Clavel T."/>
            <person name="Vogensen F.K."/>
        </authorList>
    </citation>
    <scope>NUCLEOTIDE SEQUENCE [LARGE SCALE GENOMIC DNA]</scope>
    <source>
        <strain evidence="3 4">WCA-9-b2</strain>
    </source>
</reference>
<dbReference type="Proteomes" id="UP000460412">
    <property type="component" value="Unassembled WGS sequence"/>
</dbReference>
<evidence type="ECO:0000313" key="3">
    <source>
        <dbReference type="EMBL" id="MXP77158.1"/>
    </source>
</evidence>
<dbReference type="AlphaFoldDB" id="A0A7X3SK29"/>
<dbReference type="EMBL" id="WUQX01000001">
    <property type="protein sequence ID" value="MXP77158.1"/>
    <property type="molecule type" value="Genomic_DNA"/>
</dbReference>
<dbReference type="RefSeq" id="WP_159752256.1">
    <property type="nucleotide sequence ID" value="NZ_WUQX01000001.1"/>
</dbReference>
<dbReference type="InterPro" id="IPR010090">
    <property type="entry name" value="Phage_tape_meas"/>
</dbReference>
<feature type="domain" description="Phage tail tape measure protein" evidence="2">
    <location>
        <begin position="163"/>
        <end position="376"/>
    </location>
</feature>
<keyword evidence="1" id="KW-0175">Coiled coil</keyword>
<evidence type="ECO:0000313" key="4">
    <source>
        <dbReference type="Proteomes" id="UP000460412"/>
    </source>
</evidence>
<sequence length="578" mass="63465">MSDFVAQIKAVLDTSKAEAQLKDLEKNQKIKLDVDDSKIEEAQKKLKDISKDNSKVKLDVDVNAKSVKKGIDETLEETKKQTKKKPLEIDYKVSKNTISQLTDNANRLFSLFSGGNNALDASIDKVREAIGQLKELNTALVEIDKTSNLTQTALQSLANSSFDEASKFGAYVQDYMNSAGEFAKAGYSNLDEITETAMLTQIAGNVTSDLANKYLIATDAAYKYGGSVKELTKVIDGSNNIGNKNSVEVEDLAKAATVSASFAAQAGVTIDQLTAAEGTMSAVTKRSGSEMGRAFRSILLNLQQVSGEFDGEVIDEEQLKKVEERCHSLGVELEYMKDGVATLRNPIDILKDLSEVYRSLPNNSADKQGLISDIGGKFHANALSSLLGNWELYEKMLQDFASGEGSAMREAQKTADSWAGRLASLQNQWLEFVNNFVQADTMKGGISFLDNMISAFDTLQDKQLFIPTMISSIMALRNLFTGKGITDIGFDKDGKGLDIKGDLFGIDFTKLGEQKKYFKDAETAIADWNIQCLRGRTSVKDFNNAFKKDNKDFKNIFPQLKTDLLHLTDTGSILPIQV</sequence>
<feature type="coiled-coil region" evidence="1">
    <location>
        <begin position="32"/>
        <end position="59"/>
    </location>
</feature>